<dbReference type="GO" id="GO:0043093">
    <property type="term" value="P:FtsZ-dependent cytokinesis"/>
    <property type="evidence" value="ECO:0007669"/>
    <property type="project" value="UniProtKB-UniRule"/>
</dbReference>
<organism evidence="11 12">
    <name type="scientific">Mycoplasmopsis agassizii</name>
    <dbReference type="NCBI Taxonomy" id="33922"/>
    <lineage>
        <taxon>Bacteria</taxon>
        <taxon>Bacillati</taxon>
        <taxon>Mycoplasmatota</taxon>
        <taxon>Mycoplasmoidales</taxon>
        <taxon>Metamycoplasmataceae</taxon>
        <taxon>Mycoplasmopsis</taxon>
    </lineage>
</organism>
<dbReference type="Gene3D" id="3.30.1330.20">
    <property type="entry name" value="Tubulin/FtsZ, C-terminal domain"/>
    <property type="match status" value="1"/>
</dbReference>
<dbReference type="InterPro" id="IPR024757">
    <property type="entry name" value="FtsZ_C"/>
</dbReference>
<keyword evidence="5 7" id="KW-0131">Cell cycle</keyword>
<dbReference type="Pfam" id="PF12327">
    <property type="entry name" value="FtsZ_C"/>
    <property type="match status" value="1"/>
</dbReference>
<keyword evidence="5" id="KW-0963">Cytoplasm</keyword>
<keyword evidence="4 5" id="KW-0717">Septation</keyword>
<dbReference type="InterPro" id="IPR020805">
    <property type="entry name" value="Cell_div_FtsZ_CS"/>
</dbReference>
<evidence type="ECO:0000256" key="1">
    <source>
        <dbReference type="ARBA" id="ARBA00009690"/>
    </source>
</evidence>
<comment type="similarity">
    <text evidence="1 5 7">Belongs to the FtsZ family.</text>
</comment>
<evidence type="ECO:0000313" key="11">
    <source>
        <dbReference type="EMBL" id="PAK21003.1"/>
    </source>
</evidence>
<feature type="domain" description="Tubulin/FtsZ GTPase" evidence="9">
    <location>
        <begin position="9"/>
        <end position="205"/>
    </location>
</feature>
<dbReference type="GO" id="GO:0032153">
    <property type="term" value="C:cell division site"/>
    <property type="evidence" value="ECO:0007669"/>
    <property type="project" value="UniProtKB-UniRule"/>
</dbReference>
<dbReference type="InterPro" id="IPR003008">
    <property type="entry name" value="Tubulin_FtsZ_GTPase"/>
</dbReference>
<keyword evidence="2 5" id="KW-0547">Nucleotide-binding</keyword>
<evidence type="ECO:0000256" key="5">
    <source>
        <dbReference type="HAMAP-Rule" id="MF_00909"/>
    </source>
</evidence>
<dbReference type="GO" id="GO:0005525">
    <property type="term" value="F:GTP binding"/>
    <property type="evidence" value="ECO:0007669"/>
    <property type="project" value="UniProtKB-UniRule"/>
</dbReference>
<feature type="compositionally biased region" description="Basic and acidic residues" evidence="8">
    <location>
        <begin position="376"/>
        <end position="387"/>
    </location>
</feature>
<dbReference type="InterPro" id="IPR045061">
    <property type="entry name" value="FtsZ/CetZ"/>
</dbReference>
<feature type="binding site" evidence="5">
    <location>
        <position position="140"/>
    </location>
    <ligand>
        <name>GTP</name>
        <dbReference type="ChEBI" id="CHEBI:37565"/>
    </ligand>
</feature>
<comment type="function">
    <text evidence="5 7">Essential cell division protein that forms a contractile ring structure (Z ring) at the future cell division site. The regulation of the ring assembly controls the timing and the location of cell division. One of the functions of the FtsZ ring is to recruit other cell division proteins to the septum to produce a new cell wall between the dividing cells. Binds GTP and shows GTPase activity.</text>
</comment>
<comment type="caution">
    <text evidence="5">Lacks conserved residue(s) required for the propagation of feature annotation.</text>
</comment>
<feature type="domain" description="Tubulin/FtsZ 2-layer sandwich" evidence="10">
    <location>
        <begin position="207"/>
        <end position="323"/>
    </location>
</feature>
<dbReference type="InterPro" id="IPR036525">
    <property type="entry name" value="Tubulin/FtsZ_GTPase_sf"/>
</dbReference>
<comment type="caution">
    <text evidence="11">The sequence shown here is derived from an EMBL/GenBank/DDBJ whole genome shotgun (WGS) entry which is preliminary data.</text>
</comment>
<dbReference type="CDD" id="cd02201">
    <property type="entry name" value="FtsZ_type1"/>
    <property type="match status" value="1"/>
</dbReference>
<evidence type="ECO:0000256" key="6">
    <source>
        <dbReference type="NCBIfam" id="TIGR00065"/>
    </source>
</evidence>
<dbReference type="EMBL" id="NQNY01000016">
    <property type="protein sequence ID" value="PAK21003.1"/>
    <property type="molecule type" value="Genomic_DNA"/>
</dbReference>
<keyword evidence="5 7" id="KW-0132">Cell division</keyword>
<proteinExistence type="inferred from homology"/>
<protein>
    <recommendedName>
        <fullName evidence="5 6">Cell division protein FtsZ</fullName>
    </recommendedName>
</protein>
<gene>
    <name evidence="5" type="primary">ftsZ</name>
    <name evidence="11" type="ORF">CJJ23_04315</name>
</gene>
<feature type="binding site" evidence="5">
    <location>
        <begin position="109"/>
        <end position="111"/>
    </location>
    <ligand>
        <name>GTP</name>
        <dbReference type="ChEBI" id="CHEBI:37565"/>
    </ligand>
</feature>
<evidence type="ECO:0000259" key="9">
    <source>
        <dbReference type="SMART" id="SM00864"/>
    </source>
</evidence>
<dbReference type="AlphaFoldDB" id="A0A269THQ1"/>
<dbReference type="InterPro" id="IPR000158">
    <property type="entry name" value="Cell_div_FtsZ"/>
</dbReference>
<dbReference type="SUPFAM" id="SSF55307">
    <property type="entry name" value="Tubulin C-terminal domain-like"/>
    <property type="match status" value="1"/>
</dbReference>
<dbReference type="FunFam" id="3.40.50.1440:FF:000001">
    <property type="entry name" value="Cell division protein FtsZ"/>
    <property type="match status" value="1"/>
</dbReference>
<evidence type="ECO:0000256" key="8">
    <source>
        <dbReference type="SAM" id="MobiDB-lite"/>
    </source>
</evidence>
<sequence length="398" mass="41904">MSEKTNTAIIKVVGVGGSGTNSINNMINSDLSGAEFIVANTDKQALDASPALVKLHLGADNENSTSARGLGAGANPQVGEEAAQSSIAEIKQALKGADMVIITAGMGGGTGTGAAPVFAEIAKSLGILVVAIVTTPFIFEGNKRKNNALEGISKLSQKVDSIITISNEKLLEQYGDVPMNDSFVFADTILKLTVKTLTDIISAPAHINLDFADVKTVMSNKGNAIIGMGRAVGEDRATKAAIHAISSPIIETSIKGATDAIVNISGANITLKEINTAVSVITQAVGEDCNIIFGTSMDNNAGDDIYVSVIATGIKSNQVLSTMEKSEEIKELIKTMEIDLENKNTKEFLFDEPLPLTEKLSLTSKFVNNISLTSETKTKTTQEDGHKSKLPSWFSKKN</sequence>
<dbReference type="PRINTS" id="PR00423">
    <property type="entry name" value="CELLDVISFTSZ"/>
</dbReference>
<dbReference type="GO" id="GO:0005737">
    <property type="term" value="C:cytoplasm"/>
    <property type="evidence" value="ECO:0007669"/>
    <property type="project" value="UniProtKB-SubCell"/>
</dbReference>
<dbReference type="GO" id="GO:0003924">
    <property type="term" value="F:GTPase activity"/>
    <property type="evidence" value="ECO:0007669"/>
    <property type="project" value="UniProtKB-UniRule"/>
</dbReference>
<dbReference type="Proteomes" id="UP000216943">
    <property type="component" value="Unassembled WGS sequence"/>
</dbReference>
<dbReference type="InterPro" id="IPR018316">
    <property type="entry name" value="Tubulin/FtsZ_2-layer-sand-dom"/>
</dbReference>
<dbReference type="Pfam" id="PF00091">
    <property type="entry name" value="Tubulin"/>
    <property type="match status" value="1"/>
</dbReference>
<dbReference type="RefSeq" id="WP_095335119.1">
    <property type="nucleotide sequence ID" value="NZ_NQNY01000016.1"/>
</dbReference>
<dbReference type="NCBIfam" id="TIGR00065">
    <property type="entry name" value="ftsZ"/>
    <property type="match status" value="1"/>
</dbReference>
<evidence type="ECO:0000256" key="3">
    <source>
        <dbReference type="ARBA" id="ARBA00023134"/>
    </source>
</evidence>
<dbReference type="InterPro" id="IPR037103">
    <property type="entry name" value="Tubulin/FtsZ-like_C"/>
</dbReference>
<dbReference type="PANTHER" id="PTHR30314:SF3">
    <property type="entry name" value="MITOCHONDRIAL DIVISION PROTEIN FSZA"/>
    <property type="match status" value="1"/>
</dbReference>
<evidence type="ECO:0000256" key="2">
    <source>
        <dbReference type="ARBA" id="ARBA00022741"/>
    </source>
</evidence>
<dbReference type="SMART" id="SM00864">
    <property type="entry name" value="Tubulin"/>
    <property type="match status" value="1"/>
</dbReference>
<feature type="region of interest" description="Disordered" evidence="8">
    <location>
        <begin position="375"/>
        <end position="398"/>
    </location>
</feature>
<dbReference type="PROSITE" id="PS01135">
    <property type="entry name" value="FTSZ_2"/>
    <property type="match status" value="1"/>
</dbReference>
<keyword evidence="3 5" id="KW-0342">GTP-binding</keyword>
<dbReference type="Gene3D" id="3.40.50.1440">
    <property type="entry name" value="Tubulin/FtsZ, GTPase domain"/>
    <property type="match status" value="1"/>
</dbReference>
<evidence type="ECO:0000259" key="10">
    <source>
        <dbReference type="SMART" id="SM00865"/>
    </source>
</evidence>
<dbReference type="OrthoDB" id="9813375at2"/>
<dbReference type="InterPro" id="IPR008280">
    <property type="entry name" value="Tub_FtsZ_C"/>
</dbReference>
<feature type="binding site" evidence="5">
    <location>
        <position position="187"/>
    </location>
    <ligand>
        <name>GTP</name>
        <dbReference type="ChEBI" id="CHEBI:37565"/>
    </ligand>
</feature>
<dbReference type="GO" id="GO:0051258">
    <property type="term" value="P:protein polymerization"/>
    <property type="evidence" value="ECO:0007669"/>
    <property type="project" value="UniProtKB-UniRule"/>
</dbReference>
<evidence type="ECO:0000256" key="4">
    <source>
        <dbReference type="ARBA" id="ARBA00023210"/>
    </source>
</evidence>
<dbReference type="GO" id="GO:0000917">
    <property type="term" value="P:division septum assembly"/>
    <property type="evidence" value="ECO:0007669"/>
    <property type="project" value="UniProtKB-KW"/>
</dbReference>
<name>A0A269THQ1_9BACT</name>
<accession>A0A269THQ1</accession>
<evidence type="ECO:0000256" key="7">
    <source>
        <dbReference type="RuleBase" id="RU000631"/>
    </source>
</evidence>
<dbReference type="SUPFAM" id="SSF52490">
    <property type="entry name" value="Tubulin nucleotide-binding domain-like"/>
    <property type="match status" value="1"/>
</dbReference>
<comment type="subcellular location">
    <subcellularLocation>
        <location evidence="5">Cytoplasm</location>
    </subcellularLocation>
    <text evidence="5">Assembles at midcell at the inner surface of the cytoplasmic membrane.</text>
</comment>
<dbReference type="PANTHER" id="PTHR30314">
    <property type="entry name" value="CELL DIVISION PROTEIN FTSZ-RELATED"/>
    <property type="match status" value="1"/>
</dbReference>
<evidence type="ECO:0000313" key="12">
    <source>
        <dbReference type="Proteomes" id="UP000216943"/>
    </source>
</evidence>
<feature type="binding site" evidence="5">
    <location>
        <position position="144"/>
    </location>
    <ligand>
        <name>GTP</name>
        <dbReference type="ChEBI" id="CHEBI:37565"/>
    </ligand>
</feature>
<comment type="subunit">
    <text evidence="5">Homodimer. Polymerizes to form a dynamic ring structure in a strictly GTP-dependent manner. Interacts directly with several other division proteins.</text>
</comment>
<dbReference type="HAMAP" id="MF_00909">
    <property type="entry name" value="FtsZ"/>
    <property type="match status" value="1"/>
</dbReference>
<reference evidence="12" key="1">
    <citation type="submission" date="2017-08" db="EMBL/GenBank/DDBJ databases">
        <authorList>
            <person name="Alvarez-Ponce D."/>
            <person name="Weitzman C.L."/>
            <person name="Tillett R.L."/>
            <person name="Sandmeier F.C."/>
            <person name="Tracy C.R."/>
        </authorList>
    </citation>
    <scope>NUCLEOTIDE SEQUENCE [LARGE SCALE GENOMIC DNA]</scope>
    <source>
        <strain evidence="12">723</strain>
    </source>
</reference>
<dbReference type="SMART" id="SM00865">
    <property type="entry name" value="Tubulin_C"/>
    <property type="match status" value="1"/>
</dbReference>